<dbReference type="SMART" id="SM00387">
    <property type="entry name" value="HATPase_c"/>
    <property type="match status" value="1"/>
</dbReference>
<evidence type="ECO:0000313" key="11">
    <source>
        <dbReference type="Proteomes" id="UP001597414"/>
    </source>
</evidence>
<name>A0ABW5B9D3_9BACT</name>
<feature type="repeat" description="TPR" evidence="7">
    <location>
        <begin position="121"/>
        <end position="154"/>
    </location>
</feature>
<reference evidence="11" key="1">
    <citation type="journal article" date="2019" name="Int. J. Syst. Evol. Microbiol.">
        <title>The Global Catalogue of Microorganisms (GCM) 10K type strain sequencing project: providing services to taxonomists for standard genome sequencing and annotation.</title>
        <authorList>
            <consortium name="The Broad Institute Genomics Platform"/>
            <consortium name="The Broad Institute Genome Sequencing Center for Infectious Disease"/>
            <person name="Wu L."/>
            <person name="Ma J."/>
        </authorList>
    </citation>
    <scope>NUCLEOTIDE SEQUENCE [LARGE SCALE GENOMIC DNA]</scope>
    <source>
        <strain evidence="11">KCTC 19812</strain>
    </source>
</reference>
<dbReference type="InterPro" id="IPR036890">
    <property type="entry name" value="HATPase_C_sf"/>
</dbReference>
<dbReference type="InterPro" id="IPR004358">
    <property type="entry name" value="Sig_transdc_His_kin-like_C"/>
</dbReference>
<comment type="caution">
    <text evidence="10">The sequence shown here is derived from an EMBL/GenBank/DDBJ whole genome shotgun (WGS) entry which is preliminary data.</text>
</comment>
<evidence type="ECO:0000256" key="7">
    <source>
        <dbReference type="PROSITE-ProRule" id="PRU00339"/>
    </source>
</evidence>
<dbReference type="InterPro" id="IPR019734">
    <property type="entry name" value="TPR_rpt"/>
</dbReference>
<keyword evidence="11" id="KW-1185">Reference proteome</keyword>
<feature type="domain" description="Histidine kinase" evidence="9">
    <location>
        <begin position="425"/>
        <end position="643"/>
    </location>
</feature>
<sequence>MMKRVLFFLIFLNLHVGIYAQDYYELDSLKAIVPSLEKSEKLNALNRITFLLRELDITQAFEYGNEAEKLALALNDSLALGRAKSNLGWIYYRAGVWEKAFRNSRDAYLIGLKKNDRKELAMSLNNLGSIYYQQRNFDDAIKKFKEAYTIGIELEDTYLIVRSVNNIALNYSRSNQLDSALLYAHKALGYNEIAGTNFFKSFTYRVIGDVQMEKNQIDEAISTYEYALSVSSHQRSNNFETSINHRLGKAYWLKGESKKAIAVLEEAKEVAIANNFQDDLAQTLKVLALVYESMNNIALAYQNQKAYNNLVEIIGERVDKDRLALISGMFEVEKTDAEVKMLKAENELQQVQVNNFKMLSIMVTFGALVLGFLLVWLFSLHKKSISTNAHLFVQQEKVNQQKIALEKQSRELNLSNKLKDRIFSILGHDLKSPVAQLQGVLGLLQNKDLSKEEFYEISHVLKRNVDGLYIALENILSWSRSQMEGFKVHLSPVSYKSTINQCLEFLDQQAKAKDISFNLKIENDLKVWVDQDLITIVIRNVISNAIKYSRKNSKIDVFTQSDSNSVSLMIRDYGVGMNQKKLEEVRSAKFSLLESSIGTENERGTGLGLNLCKEFTQMMGGDIEFESEKERGTTVSLKFKRVQVIAGSLNALQQAVSV</sequence>
<feature type="transmembrane region" description="Helical" evidence="8">
    <location>
        <begin position="358"/>
        <end position="378"/>
    </location>
</feature>
<dbReference type="Gene3D" id="3.30.565.10">
    <property type="entry name" value="Histidine kinase-like ATPase, C-terminal domain"/>
    <property type="match status" value="1"/>
</dbReference>
<proteinExistence type="predicted"/>
<dbReference type="InterPro" id="IPR005467">
    <property type="entry name" value="His_kinase_dom"/>
</dbReference>
<dbReference type="Pfam" id="PF02518">
    <property type="entry name" value="HATPase_c"/>
    <property type="match status" value="1"/>
</dbReference>
<dbReference type="PANTHER" id="PTHR43711">
    <property type="entry name" value="TWO-COMPONENT HISTIDINE KINASE"/>
    <property type="match status" value="1"/>
</dbReference>
<dbReference type="InterPro" id="IPR036097">
    <property type="entry name" value="HisK_dim/P_sf"/>
</dbReference>
<dbReference type="InterPro" id="IPR003661">
    <property type="entry name" value="HisK_dim/P_dom"/>
</dbReference>
<evidence type="ECO:0000256" key="5">
    <source>
        <dbReference type="ARBA" id="ARBA00022777"/>
    </source>
</evidence>
<dbReference type="PROSITE" id="PS50005">
    <property type="entry name" value="TPR"/>
    <property type="match status" value="2"/>
</dbReference>
<keyword evidence="8" id="KW-0472">Membrane</keyword>
<gene>
    <name evidence="10" type="ORF">ACFSKV_07695</name>
</gene>
<keyword evidence="3" id="KW-0597">Phosphoprotein</keyword>
<comment type="catalytic activity">
    <reaction evidence="1">
        <text>ATP + protein L-histidine = ADP + protein N-phospho-L-histidine.</text>
        <dbReference type="EC" id="2.7.13.3"/>
    </reaction>
</comment>
<evidence type="ECO:0000256" key="6">
    <source>
        <dbReference type="ARBA" id="ARBA00023012"/>
    </source>
</evidence>
<dbReference type="EC" id="2.7.13.3" evidence="2"/>
<dbReference type="SMART" id="SM00388">
    <property type="entry name" value="HisKA"/>
    <property type="match status" value="1"/>
</dbReference>
<dbReference type="SUPFAM" id="SSF47384">
    <property type="entry name" value="Homodimeric domain of signal transducing histidine kinase"/>
    <property type="match status" value="1"/>
</dbReference>
<keyword evidence="8" id="KW-1133">Transmembrane helix</keyword>
<dbReference type="PROSITE" id="PS50109">
    <property type="entry name" value="HIS_KIN"/>
    <property type="match status" value="1"/>
</dbReference>
<keyword evidence="4" id="KW-0808">Transferase</keyword>
<evidence type="ECO:0000256" key="3">
    <source>
        <dbReference type="ARBA" id="ARBA00022553"/>
    </source>
</evidence>
<keyword evidence="7" id="KW-0802">TPR repeat</keyword>
<evidence type="ECO:0000256" key="8">
    <source>
        <dbReference type="SAM" id="Phobius"/>
    </source>
</evidence>
<evidence type="ECO:0000256" key="4">
    <source>
        <dbReference type="ARBA" id="ARBA00022679"/>
    </source>
</evidence>
<dbReference type="EMBL" id="JBHUIV010000010">
    <property type="protein sequence ID" value="MFD2201445.1"/>
    <property type="molecule type" value="Genomic_DNA"/>
</dbReference>
<dbReference type="Gene3D" id="1.25.40.10">
    <property type="entry name" value="Tetratricopeptide repeat domain"/>
    <property type="match status" value="2"/>
</dbReference>
<evidence type="ECO:0000256" key="1">
    <source>
        <dbReference type="ARBA" id="ARBA00000085"/>
    </source>
</evidence>
<feature type="repeat" description="TPR" evidence="7">
    <location>
        <begin position="201"/>
        <end position="234"/>
    </location>
</feature>
<keyword evidence="6" id="KW-0902">Two-component regulatory system</keyword>
<protein>
    <recommendedName>
        <fullName evidence="2">histidine kinase</fullName>
        <ecNumber evidence="2">2.7.13.3</ecNumber>
    </recommendedName>
</protein>
<dbReference type="SUPFAM" id="SSF55874">
    <property type="entry name" value="ATPase domain of HSP90 chaperone/DNA topoisomerase II/histidine kinase"/>
    <property type="match status" value="1"/>
</dbReference>
<dbReference type="SUPFAM" id="SSF48452">
    <property type="entry name" value="TPR-like"/>
    <property type="match status" value="1"/>
</dbReference>
<dbReference type="Gene3D" id="1.10.287.130">
    <property type="match status" value="1"/>
</dbReference>
<dbReference type="PANTHER" id="PTHR43711:SF1">
    <property type="entry name" value="HISTIDINE KINASE 1"/>
    <property type="match status" value="1"/>
</dbReference>
<keyword evidence="8" id="KW-0812">Transmembrane</keyword>
<dbReference type="Pfam" id="PF13181">
    <property type="entry name" value="TPR_8"/>
    <property type="match status" value="1"/>
</dbReference>
<organism evidence="10 11">
    <name type="scientific">Shivajiella indica</name>
    <dbReference type="NCBI Taxonomy" id="872115"/>
    <lineage>
        <taxon>Bacteria</taxon>
        <taxon>Pseudomonadati</taxon>
        <taxon>Bacteroidota</taxon>
        <taxon>Cytophagia</taxon>
        <taxon>Cytophagales</taxon>
        <taxon>Cyclobacteriaceae</taxon>
        <taxon>Shivajiella</taxon>
    </lineage>
</organism>
<dbReference type="Proteomes" id="UP001597414">
    <property type="component" value="Unassembled WGS sequence"/>
</dbReference>
<evidence type="ECO:0000259" key="9">
    <source>
        <dbReference type="PROSITE" id="PS50109"/>
    </source>
</evidence>
<dbReference type="PRINTS" id="PR00344">
    <property type="entry name" value="BCTRLSENSOR"/>
</dbReference>
<evidence type="ECO:0000256" key="2">
    <source>
        <dbReference type="ARBA" id="ARBA00012438"/>
    </source>
</evidence>
<keyword evidence="5" id="KW-0418">Kinase</keyword>
<dbReference type="CDD" id="cd00082">
    <property type="entry name" value="HisKA"/>
    <property type="match status" value="1"/>
</dbReference>
<dbReference type="RefSeq" id="WP_380801363.1">
    <property type="nucleotide sequence ID" value="NZ_JBHUIV010000010.1"/>
</dbReference>
<dbReference type="Pfam" id="PF13424">
    <property type="entry name" value="TPR_12"/>
    <property type="match status" value="1"/>
</dbReference>
<evidence type="ECO:0000313" key="10">
    <source>
        <dbReference type="EMBL" id="MFD2201445.1"/>
    </source>
</evidence>
<dbReference type="InterPro" id="IPR003594">
    <property type="entry name" value="HATPase_dom"/>
</dbReference>
<accession>A0ABW5B9D3</accession>
<dbReference type="SMART" id="SM00028">
    <property type="entry name" value="TPR"/>
    <property type="match status" value="4"/>
</dbReference>
<dbReference type="InterPro" id="IPR011990">
    <property type="entry name" value="TPR-like_helical_dom_sf"/>
</dbReference>
<dbReference type="InterPro" id="IPR050736">
    <property type="entry name" value="Sensor_HK_Regulatory"/>
</dbReference>